<dbReference type="RefSeq" id="WP_089244590.1">
    <property type="nucleotide sequence ID" value="NZ_FZOW01000003.1"/>
</dbReference>
<sequence>MPPSKGVDPFLAQRRRTDAILTVGERKAHAALIVAMTRWLDAARALVLHQPLDVLTAAAGDQPPDIDAARASFEVWSRALIENVEPVLEEAFSEGFRQQSRVADISPVHYQEEHMRSVHDRLKIWPEGAFEELRPELLEAMAEGEDYDQVTDRIGRILNIDAPSRRIRAEISEIDRKLADEATPSAEIAGLKGRRRQLWEQHDESLLEWQWKARRIARTEVHGAMQAGTWAAAQASAQATGKKMYKAWLATSDERTRVEHVVAEGQMVPLETSFSVAGYPMMFPGDPFAPGHLVIQCRCSMRILTEDEVQTELQGQWGGRGVGPGNARLGPDLNDDVTLAIEKWKAEQRGEVVGDNRPPWQQERDARREAPTERNPGWTDDAFGPPQQSETQSETVVPDDDEDDPFAEHDRLFDDDGDLGDDDLDRDAPDEEPSGNSGEFDDEDDEHFGPLEPTTVDGTDEVTDGLARRDVQDYPEPLRERLQENGVTVEIADTILDAPAGAFLADDEVDDGRPWDTVGGVYLNYGDQGGAVILSGVEHGSENMAFHELSHAVDDKYLHNQPLTVEWQEQGARHLPASIRPAVQQPYRRRITRVTDDPYLEWAHKIVFAENKADHYYVTGSTGDERSGRDEWFAESLAAFLVGATAKMLEVSGGNRRVVDVLTWTFRRILKL</sequence>
<dbReference type="InterPro" id="IPR006528">
    <property type="entry name" value="Phage_head_morphogenesis_dom"/>
</dbReference>
<evidence type="ECO:0000313" key="3">
    <source>
        <dbReference type="EMBL" id="SNS58812.1"/>
    </source>
</evidence>
<gene>
    <name evidence="3" type="ORF">SAMN05421642_103398</name>
</gene>
<dbReference type="AlphaFoldDB" id="A0A239FRF0"/>
<evidence type="ECO:0000259" key="2">
    <source>
        <dbReference type="Pfam" id="PF04233"/>
    </source>
</evidence>
<feature type="compositionally biased region" description="Basic and acidic residues" evidence="1">
    <location>
        <begin position="466"/>
        <end position="475"/>
    </location>
</feature>
<name>A0A239FRF0_9NOCA</name>
<feature type="compositionally biased region" description="Basic and acidic residues" evidence="1">
    <location>
        <begin position="362"/>
        <end position="372"/>
    </location>
</feature>
<dbReference type="EMBL" id="FZOW01000003">
    <property type="protein sequence ID" value="SNS58812.1"/>
    <property type="molecule type" value="Genomic_DNA"/>
</dbReference>
<feature type="compositionally biased region" description="Acidic residues" evidence="1">
    <location>
        <begin position="415"/>
        <end position="446"/>
    </location>
</feature>
<keyword evidence="4" id="KW-1185">Reference proteome</keyword>
<dbReference type="Pfam" id="PF04233">
    <property type="entry name" value="Phage_Mu_F"/>
    <property type="match status" value="1"/>
</dbReference>
<feature type="compositionally biased region" description="Polar residues" evidence="1">
    <location>
        <begin position="386"/>
        <end position="395"/>
    </location>
</feature>
<feature type="region of interest" description="Disordered" evidence="1">
    <location>
        <begin position="350"/>
        <end position="475"/>
    </location>
</feature>
<evidence type="ECO:0000256" key="1">
    <source>
        <dbReference type="SAM" id="MobiDB-lite"/>
    </source>
</evidence>
<dbReference type="Proteomes" id="UP000198327">
    <property type="component" value="Unassembled WGS sequence"/>
</dbReference>
<evidence type="ECO:0000313" key="4">
    <source>
        <dbReference type="Proteomes" id="UP000198327"/>
    </source>
</evidence>
<dbReference type="OrthoDB" id="3311507at2"/>
<proteinExistence type="predicted"/>
<accession>A0A239FRF0</accession>
<feature type="domain" description="Phage head morphogenesis" evidence="2">
    <location>
        <begin position="134"/>
        <end position="301"/>
    </location>
</feature>
<reference evidence="4" key="1">
    <citation type="submission" date="2017-06" db="EMBL/GenBank/DDBJ databases">
        <authorList>
            <person name="Varghese N."/>
            <person name="Submissions S."/>
        </authorList>
    </citation>
    <scope>NUCLEOTIDE SEQUENCE [LARGE SCALE GENOMIC DNA]</scope>
    <source>
        <strain evidence="4">JCM 23211</strain>
    </source>
</reference>
<organism evidence="3 4">
    <name type="scientific">Rhodococcoides kyotonense</name>
    <dbReference type="NCBI Taxonomy" id="398843"/>
    <lineage>
        <taxon>Bacteria</taxon>
        <taxon>Bacillati</taxon>
        <taxon>Actinomycetota</taxon>
        <taxon>Actinomycetes</taxon>
        <taxon>Mycobacteriales</taxon>
        <taxon>Nocardiaceae</taxon>
        <taxon>Rhodococcoides</taxon>
    </lineage>
</organism>
<protein>
    <submittedName>
        <fullName evidence="3">Phage Mu protein F like protein</fullName>
    </submittedName>
</protein>